<evidence type="ECO:0000313" key="3">
    <source>
        <dbReference type="RefSeq" id="XP_029657556.1"/>
    </source>
</evidence>
<dbReference type="PANTHER" id="PTHR21580">
    <property type="entry name" value="SHIPPO-1-RELATED"/>
    <property type="match status" value="1"/>
</dbReference>
<organism evidence="2 3">
    <name type="scientific">Octopus sinensis</name>
    <name type="common">East Asian common octopus</name>
    <dbReference type="NCBI Taxonomy" id="2607531"/>
    <lineage>
        <taxon>Eukaryota</taxon>
        <taxon>Metazoa</taxon>
        <taxon>Spiralia</taxon>
        <taxon>Lophotrochozoa</taxon>
        <taxon>Mollusca</taxon>
        <taxon>Cephalopoda</taxon>
        <taxon>Coleoidea</taxon>
        <taxon>Octopodiformes</taxon>
        <taxon>Octopoda</taxon>
        <taxon>Incirrata</taxon>
        <taxon>Octopodidae</taxon>
        <taxon>Octopus</taxon>
    </lineage>
</organism>
<proteinExistence type="predicted"/>
<dbReference type="InterPro" id="IPR010736">
    <property type="entry name" value="SHIPPO-rpt"/>
</dbReference>
<dbReference type="KEGG" id="osn:115231740"/>
<feature type="region of interest" description="Disordered" evidence="1">
    <location>
        <begin position="87"/>
        <end position="153"/>
    </location>
</feature>
<keyword evidence="2" id="KW-1185">Reference proteome</keyword>
<name>A0A6P7U9B7_9MOLL</name>
<dbReference type="InterPro" id="IPR051291">
    <property type="entry name" value="CIMAP"/>
</dbReference>
<dbReference type="GO" id="GO:0005856">
    <property type="term" value="C:cytoskeleton"/>
    <property type="evidence" value="ECO:0007669"/>
    <property type="project" value="TreeGrafter"/>
</dbReference>
<dbReference type="Proteomes" id="UP000515154">
    <property type="component" value="Unplaced"/>
</dbReference>
<gene>
    <name evidence="3" type="primary">LOC115231740</name>
</gene>
<sequence>MGSEYKPTVPRGPIAAMFPSPGPKYPLPTLLGVDKHDFQSVHTKAPCYSFSGKYSKTTQSCSPGPCYYPDPSILRTGKDGIPKFSLSSRSKEWASDKTPGPGLYAPEKNSKTYRSSPAYSFGLKRSDKNSDITPGTPEVVTPQTPGPGAYNTISPNMYKNKAPIYSMTSRNILPSDTTQKPSPATYYQEEVFYIFHHSA</sequence>
<dbReference type="AlphaFoldDB" id="A0A6P7U9B7"/>
<evidence type="ECO:0000313" key="2">
    <source>
        <dbReference type="Proteomes" id="UP000515154"/>
    </source>
</evidence>
<accession>A0A6P7U9B7</accession>
<reference evidence="3" key="1">
    <citation type="submission" date="2025-08" db="UniProtKB">
        <authorList>
            <consortium name="RefSeq"/>
        </authorList>
    </citation>
    <scope>IDENTIFICATION</scope>
</reference>
<dbReference type="RefSeq" id="XP_029657556.1">
    <property type="nucleotide sequence ID" value="XM_029801696.1"/>
</dbReference>
<dbReference type="Pfam" id="PF07004">
    <property type="entry name" value="SHIPPO-rpt"/>
    <property type="match status" value="3"/>
</dbReference>
<evidence type="ECO:0000256" key="1">
    <source>
        <dbReference type="SAM" id="MobiDB-lite"/>
    </source>
</evidence>
<dbReference type="PANTHER" id="PTHR21580:SF28">
    <property type="entry name" value="BOREALIN N-TERMINAL DOMAIN-CONTAINING PROTEIN-RELATED"/>
    <property type="match status" value="1"/>
</dbReference>
<protein>
    <submittedName>
        <fullName evidence="3">Outer dense fiber protein 3-like</fullName>
    </submittedName>
</protein>